<dbReference type="InterPro" id="IPR050923">
    <property type="entry name" value="Cell_Proc_Reg/RNA_Proc"/>
</dbReference>
<dbReference type="SMART" id="SM00240">
    <property type="entry name" value="FHA"/>
    <property type="match status" value="1"/>
</dbReference>
<dbReference type="PANTHER" id="PTHR23308">
    <property type="entry name" value="NUCLEAR INHIBITOR OF PROTEIN PHOSPHATASE-1"/>
    <property type="match status" value="1"/>
</dbReference>
<organism evidence="2 3">
    <name type="scientific">Ramlibacter monticola</name>
    <dbReference type="NCBI Taxonomy" id="1926872"/>
    <lineage>
        <taxon>Bacteria</taxon>
        <taxon>Pseudomonadati</taxon>
        <taxon>Pseudomonadota</taxon>
        <taxon>Betaproteobacteria</taxon>
        <taxon>Burkholderiales</taxon>
        <taxon>Comamonadaceae</taxon>
        <taxon>Ramlibacter</taxon>
    </lineage>
</organism>
<dbReference type="EMBL" id="JAEQNE010000009">
    <property type="protein sequence ID" value="MBL0394700.1"/>
    <property type="molecule type" value="Genomic_DNA"/>
</dbReference>
<dbReference type="RefSeq" id="WP_201677369.1">
    <property type="nucleotide sequence ID" value="NZ_JAEQNE010000009.1"/>
</dbReference>
<dbReference type="Gene3D" id="2.60.200.20">
    <property type="match status" value="1"/>
</dbReference>
<dbReference type="SUPFAM" id="SSF49879">
    <property type="entry name" value="SMAD/FHA domain"/>
    <property type="match status" value="2"/>
</dbReference>
<evidence type="ECO:0000259" key="1">
    <source>
        <dbReference type="PROSITE" id="PS50006"/>
    </source>
</evidence>
<dbReference type="PROSITE" id="PS50006">
    <property type="entry name" value="FHA_DOMAIN"/>
    <property type="match status" value="1"/>
</dbReference>
<sequence>MPKMIVSIDGVVIKEVQLTKDRTTLGRRPYNDIVIDNLAVSGEHAVLQLTGNEVFLEDLNSTNGTYVNGKAVKKQQLQNNDTVEIGKYKIKFINEVPGATFEKTMIIKPGMVPPVPKPASAPAVTPVAAAPTQSAAQTAAQAAAAAVINKPFDPSSMNASIKVLSGAAAGREVPLVKVVTTIGKPGVAVAAITKRSNGFVVAHVEGSSKPLLNGAQIGGEPVVLKNGDMLELAGTQMQFVLAS</sequence>
<accession>A0A936Z409</accession>
<proteinExistence type="predicted"/>
<reference evidence="2 3" key="1">
    <citation type="journal article" date="2017" name="Int. J. Syst. Evol. Microbiol.">
        <title>Ramlibacter monticola sp. nov., isolated from forest soil.</title>
        <authorList>
            <person name="Chaudhary D.K."/>
            <person name="Kim J."/>
        </authorList>
    </citation>
    <scope>NUCLEOTIDE SEQUENCE [LARGE SCALE GENOMIC DNA]</scope>
    <source>
        <strain evidence="2 3">KACC 19175</strain>
    </source>
</reference>
<name>A0A936Z409_9BURK</name>
<protein>
    <submittedName>
        <fullName evidence="2">FHA domain-containing protein</fullName>
    </submittedName>
</protein>
<dbReference type="AlphaFoldDB" id="A0A936Z409"/>
<feature type="domain" description="FHA" evidence="1">
    <location>
        <begin position="23"/>
        <end position="72"/>
    </location>
</feature>
<gene>
    <name evidence="2" type="ORF">JJ685_26415</name>
</gene>
<dbReference type="InterPro" id="IPR008984">
    <property type="entry name" value="SMAD_FHA_dom_sf"/>
</dbReference>
<keyword evidence="3" id="KW-1185">Reference proteome</keyword>
<dbReference type="InterPro" id="IPR000253">
    <property type="entry name" value="FHA_dom"/>
</dbReference>
<dbReference type="Pfam" id="PF00498">
    <property type="entry name" value="FHA"/>
    <property type="match status" value="1"/>
</dbReference>
<evidence type="ECO:0000313" key="2">
    <source>
        <dbReference type="EMBL" id="MBL0394700.1"/>
    </source>
</evidence>
<evidence type="ECO:0000313" key="3">
    <source>
        <dbReference type="Proteomes" id="UP000599109"/>
    </source>
</evidence>
<dbReference type="CDD" id="cd00060">
    <property type="entry name" value="FHA"/>
    <property type="match status" value="1"/>
</dbReference>
<dbReference type="Proteomes" id="UP000599109">
    <property type="component" value="Unassembled WGS sequence"/>
</dbReference>
<comment type="caution">
    <text evidence="2">The sequence shown here is derived from an EMBL/GenBank/DDBJ whole genome shotgun (WGS) entry which is preliminary data.</text>
</comment>